<dbReference type="InterPro" id="IPR050295">
    <property type="entry name" value="Plant_2OG-oxidoreductases"/>
</dbReference>
<keyword evidence="5 6" id="KW-0408">Iron</keyword>
<dbReference type="InterPro" id="IPR027443">
    <property type="entry name" value="IPNS-like_sf"/>
</dbReference>
<evidence type="ECO:0000256" key="7">
    <source>
        <dbReference type="SAM" id="MobiDB-lite"/>
    </source>
</evidence>
<evidence type="ECO:0000256" key="3">
    <source>
        <dbReference type="ARBA" id="ARBA00022896"/>
    </source>
</evidence>
<evidence type="ECO:0000256" key="4">
    <source>
        <dbReference type="ARBA" id="ARBA00023002"/>
    </source>
</evidence>
<dbReference type="GO" id="GO:0046872">
    <property type="term" value="F:metal ion binding"/>
    <property type="evidence" value="ECO:0007669"/>
    <property type="project" value="UniProtKB-KW"/>
</dbReference>
<dbReference type="InterPro" id="IPR044861">
    <property type="entry name" value="IPNS-like_FE2OG_OXY"/>
</dbReference>
<keyword evidence="10" id="KW-1185">Reference proteome</keyword>
<comment type="similarity">
    <text evidence="1 6">Belongs to the iron/ascorbate-dependent oxidoreductase family.</text>
</comment>
<feature type="domain" description="Fe2OG dioxygenase" evidence="8">
    <location>
        <begin position="201"/>
        <end position="301"/>
    </location>
</feature>
<dbReference type="Pfam" id="PF14226">
    <property type="entry name" value="DIOX_N"/>
    <property type="match status" value="1"/>
</dbReference>
<dbReference type="InterPro" id="IPR026992">
    <property type="entry name" value="DIOX_N"/>
</dbReference>
<evidence type="ECO:0000256" key="6">
    <source>
        <dbReference type="RuleBase" id="RU003682"/>
    </source>
</evidence>
<proteinExistence type="inferred from homology"/>
<name>A0A9Q1QX64_9SOLA</name>
<keyword evidence="2 6" id="KW-0479">Metal-binding</keyword>
<dbReference type="OrthoDB" id="288590at2759"/>
<gene>
    <name evidence="9" type="ORF">K7X08_012549</name>
</gene>
<dbReference type="GO" id="GO:0031418">
    <property type="term" value="F:L-ascorbic acid binding"/>
    <property type="evidence" value="ECO:0007669"/>
    <property type="project" value="UniProtKB-KW"/>
</dbReference>
<organism evidence="9 10">
    <name type="scientific">Anisodus acutangulus</name>
    <dbReference type="NCBI Taxonomy" id="402998"/>
    <lineage>
        <taxon>Eukaryota</taxon>
        <taxon>Viridiplantae</taxon>
        <taxon>Streptophyta</taxon>
        <taxon>Embryophyta</taxon>
        <taxon>Tracheophyta</taxon>
        <taxon>Spermatophyta</taxon>
        <taxon>Magnoliopsida</taxon>
        <taxon>eudicotyledons</taxon>
        <taxon>Gunneridae</taxon>
        <taxon>Pentapetalae</taxon>
        <taxon>asterids</taxon>
        <taxon>lamiids</taxon>
        <taxon>Solanales</taxon>
        <taxon>Solanaceae</taxon>
        <taxon>Solanoideae</taxon>
        <taxon>Hyoscyameae</taxon>
        <taxon>Anisodus</taxon>
    </lineage>
</organism>
<evidence type="ECO:0000256" key="2">
    <source>
        <dbReference type="ARBA" id="ARBA00022723"/>
    </source>
</evidence>
<dbReference type="Gene3D" id="2.60.120.330">
    <property type="entry name" value="B-lactam Antibiotic, Isopenicillin N Synthase, Chain"/>
    <property type="match status" value="1"/>
</dbReference>
<evidence type="ECO:0000313" key="9">
    <source>
        <dbReference type="EMBL" id="KAJ8532626.1"/>
    </source>
</evidence>
<dbReference type="InterPro" id="IPR005123">
    <property type="entry name" value="Oxoglu/Fe-dep_dioxygenase_dom"/>
</dbReference>
<dbReference type="SUPFAM" id="SSF51197">
    <property type="entry name" value="Clavaminate synthase-like"/>
    <property type="match status" value="1"/>
</dbReference>
<accession>A0A9Q1QX64</accession>
<dbReference type="Proteomes" id="UP001152561">
    <property type="component" value="Unassembled WGS sequence"/>
</dbReference>
<dbReference type="GO" id="GO:0002238">
    <property type="term" value="P:response to molecule of fungal origin"/>
    <property type="evidence" value="ECO:0007669"/>
    <property type="project" value="UniProtKB-ARBA"/>
</dbReference>
<keyword evidence="4 6" id="KW-0560">Oxidoreductase</keyword>
<feature type="region of interest" description="Disordered" evidence="7">
    <location>
        <begin position="1"/>
        <end position="21"/>
    </location>
</feature>
<keyword evidence="3" id="KW-0847">Vitamin C</keyword>
<dbReference type="GO" id="GO:0009805">
    <property type="term" value="P:coumarin biosynthetic process"/>
    <property type="evidence" value="ECO:0007669"/>
    <property type="project" value="UniProtKB-ARBA"/>
</dbReference>
<reference evidence="10" key="1">
    <citation type="journal article" date="2023" name="Proc. Natl. Acad. Sci. U.S.A.">
        <title>Genomic and structural basis for evolution of tropane alkaloid biosynthesis.</title>
        <authorList>
            <person name="Wanga Y.-J."/>
            <person name="Taina T."/>
            <person name="Yua J.-Y."/>
            <person name="Lia J."/>
            <person name="Xua B."/>
            <person name="Chenc J."/>
            <person name="D'Auriad J.C."/>
            <person name="Huanga J.-P."/>
            <person name="Huanga S.-X."/>
        </authorList>
    </citation>
    <scope>NUCLEOTIDE SEQUENCE [LARGE SCALE GENOMIC DNA]</scope>
    <source>
        <strain evidence="10">cv. KIB-2019</strain>
    </source>
</reference>
<dbReference type="AlphaFoldDB" id="A0A9Q1QX64"/>
<dbReference type="Pfam" id="PF03171">
    <property type="entry name" value="2OG-FeII_Oxy"/>
    <property type="match status" value="1"/>
</dbReference>
<dbReference type="EMBL" id="JAJAGQ010000020">
    <property type="protein sequence ID" value="KAJ8532626.1"/>
    <property type="molecule type" value="Genomic_DNA"/>
</dbReference>
<dbReference type="FunFam" id="2.60.120.330:FF:000018">
    <property type="entry name" value="2-oxoglutarate (2OG) and Fe(II)-dependent oxygenase superfamily protein"/>
    <property type="match status" value="1"/>
</dbReference>
<dbReference type="GO" id="GO:0016706">
    <property type="term" value="F:2-oxoglutarate-dependent dioxygenase activity"/>
    <property type="evidence" value="ECO:0007669"/>
    <property type="project" value="UniProtKB-ARBA"/>
</dbReference>
<protein>
    <recommendedName>
        <fullName evidence="8">Fe2OG dioxygenase domain-containing protein</fullName>
    </recommendedName>
</protein>
<dbReference type="PROSITE" id="PS51471">
    <property type="entry name" value="FE2OG_OXY"/>
    <property type="match status" value="1"/>
</dbReference>
<comment type="caution">
    <text evidence="9">The sequence shown here is derived from an EMBL/GenBank/DDBJ whole genome shotgun (WGS) entry which is preliminary data.</text>
</comment>
<evidence type="ECO:0000256" key="5">
    <source>
        <dbReference type="ARBA" id="ARBA00023004"/>
    </source>
</evidence>
<dbReference type="PANTHER" id="PTHR47991">
    <property type="entry name" value="OXOGLUTARATE/IRON-DEPENDENT DIOXYGENASE"/>
    <property type="match status" value="1"/>
</dbReference>
<evidence type="ECO:0000259" key="8">
    <source>
        <dbReference type="PROSITE" id="PS51471"/>
    </source>
</evidence>
<evidence type="ECO:0000313" key="10">
    <source>
        <dbReference type="Proteomes" id="UP001152561"/>
    </source>
</evidence>
<evidence type="ECO:0000256" key="1">
    <source>
        <dbReference type="ARBA" id="ARBA00008056"/>
    </source>
</evidence>
<sequence>MAKVRPPKGIQEISADGEEPPPEFFVKDTILAGNLSSVPLIEIPVIDLNLLLFDPTSEAYKDEVNKLLSALSSWGVFQIIGHGMSSSYLDEIRNLSKSFFSLSTEEKQKYGRASDGFEGYGSDPIFVEGQVLDWCDRLFLLAYPEDQRNLKFWPQNPANFRDIFEEYCKKVIILTGTLLNIFARSQNLEEDTFSKEIGEKTLVQARFNLYPKCPKPDKILGVKAHADASIITTLLQDKEVEGLQVLKDGKWYGVPTLADALLINIGDQLEIMSNGIFKSPIHRVAANSERERKTLAVFYSPDYEKEIEPLEGLINSERPRMFRKVKNYPAISFKCFHNGQVAIDTVKISASQ</sequence>